<evidence type="ECO:0000313" key="7">
    <source>
        <dbReference type="EMBL" id="MBB1488597.1"/>
    </source>
</evidence>
<sequence length="581" mass="64693">MPDWLYSATPHIISLIAVLSLLLSSINAFGDETQKTVVIGGDYNYPPYEFINDQGEPAGYNVDLTRAIAEVMGMKVSFRMGEWSQIRKAFEQGQIDALQGMIRSEERSRIFDFSPAHAIIHQSVFARRGAQRISLLQQLAGKEVVVQENGIMHDYLISNKTGARLITVPTHADALRRLASGKHDYALVANLPGLYVGKELGLSNIIPVGRTFQAQRYGYAVRKGNDALLAQFSEGLAILKNTGRQQQIYNKWLSPLQEHTSDWKNLGKVAAIVSALLLVVLGGTVVWNRMLKKEVDRRSEELNIRQQQLIQADKMTSLGILVSGVAHEINNPAGLLLLNIPMVRDAWQDCEDILEQHYQQHGDFLLAGLPYSRMRDEIPLLLSDMQDSSRRIKRIVEDLKDFARQRHDDEHAPFDLNEVTEMAIRLVDNSIRKSTDHFSVEYYQPMPAVAGNAQRIEQVIINLILNACQALGHRQQAVSIRTFYDAGSGQVGLEVIDQGCGIDSENLKRLIDPFFTTKREQGGTGLGLSVSSGIVQAHNGQMQFSSEPGEGTRVTLTFPASTTAQTTDSYSMHSESQVNHS</sequence>
<dbReference type="GO" id="GO:0000155">
    <property type="term" value="F:phosphorelay sensor kinase activity"/>
    <property type="evidence" value="ECO:0007669"/>
    <property type="project" value="InterPro"/>
</dbReference>
<dbReference type="SMART" id="SM00387">
    <property type="entry name" value="HATPase_c"/>
    <property type="match status" value="1"/>
</dbReference>
<dbReference type="Pfam" id="PF02518">
    <property type="entry name" value="HATPase_c"/>
    <property type="match status" value="1"/>
</dbReference>
<dbReference type="PANTHER" id="PTHR43065">
    <property type="entry name" value="SENSOR HISTIDINE KINASE"/>
    <property type="match status" value="1"/>
</dbReference>
<gene>
    <name evidence="7" type="ORF">H4O21_18485</name>
</gene>
<dbReference type="SUPFAM" id="SSF47384">
    <property type="entry name" value="Homodimeric domain of signal transducing histidine kinase"/>
    <property type="match status" value="1"/>
</dbReference>
<evidence type="ECO:0000256" key="1">
    <source>
        <dbReference type="ARBA" id="ARBA00000085"/>
    </source>
</evidence>
<evidence type="ECO:0000313" key="8">
    <source>
        <dbReference type="Proteomes" id="UP000565262"/>
    </source>
</evidence>
<feature type="transmembrane region" description="Helical" evidence="4">
    <location>
        <begin position="269"/>
        <end position="288"/>
    </location>
</feature>
<keyword evidence="4" id="KW-0812">Transmembrane</keyword>
<feature type="chain" id="PRO_5032402202" description="histidine kinase" evidence="5">
    <location>
        <begin position="31"/>
        <end position="581"/>
    </location>
</feature>
<dbReference type="SUPFAM" id="SSF55874">
    <property type="entry name" value="ATPase domain of HSP90 chaperone/DNA topoisomerase II/histidine kinase"/>
    <property type="match status" value="1"/>
</dbReference>
<keyword evidence="4" id="KW-0472">Membrane</keyword>
<dbReference type="InterPro" id="IPR005467">
    <property type="entry name" value="His_kinase_dom"/>
</dbReference>
<comment type="catalytic activity">
    <reaction evidence="1">
        <text>ATP + protein L-histidine = ADP + protein N-phospho-L-histidine.</text>
        <dbReference type="EC" id="2.7.13.3"/>
    </reaction>
</comment>
<dbReference type="InterPro" id="IPR036890">
    <property type="entry name" value="HATPase_C_sf"/>
</dbReference>
<dbReference type="CDD" id="cd00082">
    <property type="entry name" value="HisKA"/>
    <property type="match status" value="1"/>
</dbReference>
<dbReference type="SUPFAM" id="SSF53850">
    <property type="entry name" value="Periplasmic binding protein-like II"/>
    <property type="match status" value="1"/>
</dbReference>
<accession>A0A839IW43</accession>
<dbReference type="AlphaFoldDB" id="A0A839IW43"/>
<dbReference type="InterPro" id="IPR003594">
    <property type="entry name" value="HATPase_dom"/>
</dbReference>
<evidence type="ECO:0000256" key="2">
    <source>
        <dbReference type="ARBA" id="ARBA00012438"/>
    </source>
</evidence>
<feature type="signal peptide" evidence="5">
    <location>
        <begin position="1"/>
        <end position="30"/>
    </location>
</feature>
<comment type="caution">
    <text evidence="7">The sequence shown here is derived from an EMBL/GenBank/DDBJ whole genome shotgun (WGS) entry which is preliminary data.</text>
</comment>
<evidence type="ECO:0000256" key="4">
    <source>
        <dbReference type="SAM" id="Phobius"/>
    </source>
</evidence>
<evidence type="ECO:0000256" key="5">
    <source>
        <dbReference type="SAM" id="SignalP"/>
    </source>
</evidence>
<dbReference type="CDD" id="cd13704">
    <property type="entry name" value="PBP2_HisK"/>
    <property type="match status" value="1"/>
</dbReference>
<dbReference type="Proteomes" id="UP000565262">
    <property type="component" value="Unassembled WGS sequence"/>
</dbReference>
<dbReference type="EC" id="2.7.13.3" evidence="2"/>
<feature type="domain" description="Histidine kinase" evidence="6">
    <location>
        <begin position="324"/>
        <end position="562"/>
    </location>
</feature>
<dbReference type="Gene3D" id="3.30.565.10">
    <property type="entry name" value="Histidine kinase-like ATPase, C-terminal domain"/>
    <property type="match status" value="1"/>
</dbReference>
<dbReference type="InterPro" id="IPR003661">
    <property type="entry name" value="HisK_dim/P_dom"/>
</dbReference>
<dbReference type="InterPro" id="IPR004358">
    <property type="entry name" value="Sig_transdc_His_kin-like_C"/>
</dbReference>
<dbReference type="InterPro" id="IPR036097">
    <property type="entry name" value="HisK_dim/P_sf"/>
</dbReference>
<proteinExistence type="predicted"/>
<organism evidence="7 8">
    <name type="scientific">Oceanospirillum sediminis</name>
    <dbReference type="NCBI Taxonomy" id="2760088"/>
    <lineage>
        <taxon>Bacteria</taxon>
        <taxon>Pseudomonadati</taxon>
        <taxon>Pseudomonadota</taxon>
        <taxon>Gammaproteobacteria</taxon>
        <taxon>Oceanospirillales</taxon>
        <taxon>Oceanospirillaceae</taxon>
        <taxon>Oceanospirillum</taxon>
    </lineage>
</organism>
<dbReference type="SMART" id="SM00062">
    <property type="entry name" value="PBPb"/>
    <property type="match status" value="1"/>
</dbReference>
<keyword evidence="5" id="KW-0732">Signal</keyword>
<dbReference type="Pfam" id="PF00497">
    <property type="entry name" value="SBP_bac_3"/>
    <property type="match status" value="1"/>
</dbReference>
<evidence type="ECO:0000259" key="6">
    <source>
        <dbReference type="PROSITE" id="PS50109"/>
    </source>
</evidence>
<keyword evidence="8" id="KW-1185">Reference proteome</keyword>
<reference evidence="7 8" key="1">
    <citation type="submission" date="2020-08" db="EMBL/GenBank/DDBJ databases">
        <title>Oceanospirillum sp. nov. isolated from marine sediment.</title>
        <authorList>
            <person name="Ji X."/>
        </authorList>
    </citation>
    <scope>NUCLEOTIDE SEQUENCE [LARGE SCALE GENOMIC DNA]</scope>
    <source>
        <strain evidence="7 8">D5</strain>
    </source>
</reference>
<keyword evidence="4" id="KW-1133">Transmembrane helix</keyword>
<dbReference type="PROSITE" id="PS50109">
    <property type="entry name" value="HIS_KIN"/>
    <property type="match status" value="1"/>
</dbReference>
<evidence type="ECO:0000256" key="3">
    <source>
        <dbReference type="ARBA" id="ARBA00022553"/>
    </source>
</evidence>
<dbReference type="EMBL" id="JACJFM010000031">
    <property type="protein sequence ID" value="MBB1488597.1"/>
    <property type="molecule type" value="Genomic_DNA"/>
</dbReference>
<dbReference type="Gene3D" id="3.40.190.10">
    <property type="entry name" value="Periplasmic binding protein-like II"/>
    <property type="match status" value="2"/>
</dbReference>
<protein>
    <recommendedName>
        <fullName evidence="2">histidine kinase</fullName>
        <ecNumber evidence="2">2.7.13.3</ecNumber>
    </recommendedName>
</protein>
<dbReference type="PANTHER" id="PTHR43065:SF42">
    <property type="entry name" value="TWO-COMPONENT SENSOR PPRA"/>
    <property type="match status" value="1"/>
</dbReference>
<dbReference type="Gene3D" id="1.10.287.130">
    <property type="match status" value="1"/>
</dbReference>
<dbReference type="InterPro" id="IPR001638">
    <property type="entry name" value="Solute-binding_3/MltF_N"/>
</dbReference>
<dbReference type="PRINTS" id="PR00344">
    <property type="entry name" value="BCTRLSENSOR"/>
</dbReference>
<keyword evidence="3" id="KW-0597">Phosphoprotein</keyword>
<name>A0A839IW43_9GAMM</name>